<organism evidence="1 2">
    <name type="scientific">Bionectria ochroleuca</name>
    <name type="common">Gliocladium roseum</name>
    <dbReference type="NCBI Taxonomy" id="29856"/>
    <lineage>
        <taxon>Eukaryota</taxon>
        <taxon>Fungi</taxon>
        <taxon>Dikarya</taxon>
        <taxon>Ascomycota</taxon>
        <taxon>Pezizomycotina</taxon>
        <taxon>Sordariomycetes</taxon>
        <taxon>Hypocreomycetidae</taxon>
        <taxon>Hypocreales</taxon>
        <taxon>Bionectriaceae</taxon>
        <taxon>Clonostachys</taxon>
    </lineage>
</organism>
<dbReference type="Proteomes" id="UP000616885">
    <property type="component" value="Unassembled WGS sequence"/>
</dbReference>
<protein>
    <submittedName>
        <fullName evidence="1">Uncharacterized protein</fullName>
    </submittedName>
</protein>
<comment type="caution">
    <text evidence="1">The sequence shown here is derived from an EMBL/GenBank/DDBJ whole genome shotgun (WGS) entry which is preliminary data.</text>
</comment>
<dbReference type="EMBL" id="JADCTT010000014">
    <property type="protein sequence ID" value="KAF9744807.1"/>
    <property type="molecule type" value="Genomic_DNA"/>
</dbReference>
<accession>A0A8H7N2K5</accession>
<dbReference type="AlphaFoldDB" id="A0A8H7N2K5"/>
<gene>
    <name evidence="1" type="ORF">IM811_005588</name>
</gene>
<reference evidence="1" key="1">
    <citation type="submission" date="2020-10" db="EMBL/GenBank/DDBJ databases">
        <title>High-Quality Genome Resource of Clonostachys rosea strain S41 by Oxford Nanopore Long-Read Sequencing.</title>
        <authorList>
            <person name="Wang H."/>
        </authorList>
    </citation>
    <scope>NUCLEOTIDE SEQUENCE</scope>
    <source>
        <strain evidence="1">S41</strain>
    </source>
</reference>
<proteinExistence type="predicted"/>
<sequence length="153" mass="17338">MDILQACEDLANNIASFNPFECSDAEISKEQIQRWQHLFSSTEEEAIKELGNWRADFGRTSIPLLAWQEISQEKTRLGYDKEAYEYSLSSLWISRQSKAQNPTCSCSCPSSKIQAESIYLVKLEGSIPDAAALQRLAELLTPPEIKTDQGRYK</sequence>
<evidence type="ECO:0000313" key="2">
    <source>
        <dbReference type="Proteomes" id="UP000616885"/>
    </source>
</evidence>
<evidence type="ECO:0000313" key="1">
    <source>
        <dbReference type="EMBL" id="KAF9744807.1"/>
    </source>
</evidence>
<name>A0A8H7N2K5_BIOOC</name>